<reference evidence="4" key="2">
    <citation type="submission" date="2025-08" db="UniProtKB">
        <authorList>
            <consortium name="RefSeq"/>
        </authorList>
    </citation>
    <scope>IDENTIFICATION</scope>
    <source>
        <tissue evidence="4">Blood</tissue>
    </source>
</reference>
<dbReference type="GO" id="GO:0005741">
    <property type="term" value="C:mitochondrial outer membrane"/>
    <property type="evidence" value="ECO:0007669"/>
    <property type="project" value="TreeGrafter"/>
</dbReference>
<feature type="compositionally biased region" description="Low complexity" evidence="1">
    <location>
        <begin position="155"/>
        <end position="175"/>
    </location>
</feature>
<dbReference type="InterPro" id="IPR032773">
    <property type="entry name" value="MGARP_N"/>
</dbReference>
<evidence type="ECO:0000313" key="4">
    <source>
        <dbReference type="RefSeq" id="XP_025729772.1"/>
    </source>
</evidence>
<dbReference type="GO" id="GO:0008089">
    <property type="term" value="P:anterograde axonal transport"/>
    <property type="evidence" value="ECO:0007669"/>
    <property type="project" value="InterPro"/>
</dbReference>
<feature type="domain" description="Protein MGARP N-terminal" evidence="2">
    <location>
        <begin position="1"/>
        <end position="191"/>
    </location>
</feature>
<dbReference type="AlphaFoldDB" id="A0A3Q7PI95"/>
<dbReference type="RefSeq" id="XP_025729772.1">
    <property type="nucleotide sequence ID" value="XM_025873987.1"/>
</dbReference>
<reference key="1">
    <citation type="submission" date="2019-01" db="UniProtKB">
        <authorList>
            <consortium name="RefSeq"/>
        </authorList>
    </citation>
    <scope>IDENTIFICATION</scope>
</reference>
<dbReference type="GO" id="GO:1904115">
    <property type="term" value="C:axon cytoplasm"/>
    <property type="evidence" value="ECO:0007669"/>
    <property type="project" value="GOC"/>
</dbReference>
<evidence type="ECO:0000256" key="1">
    <source>
        <dbReference type="SAM" id="MobiDB-lite"/>
    </source>
</evidence>
<dbReference type="CTD" id="84709"/>
<dbReference type="InterPro" id="IPR026093">
    <property type="entry name" value="MGARP"/>
</dbReference>
<dbReference type="InParanoid" id="A0A3Q7PI95"/>
<name>A0A3Q7PI95_CALUR</name>
<proteinExistence type="predicted"/>
<dbReference type="Pfam" id="PF14962">
    <property type="entry name" value="AIF-MLS"/>
    <property type="match status" value="1"/>
</dbReference>
<keyword evidence="3" id="KW-1185">Reference proteome</keyword>
<dbReference type="Proteomes" id="UP000286641">
    <property type="component" value="Unplaced"/>
</dbReference>
<dbReference type="GeneID" id="112825886"/>
<protein>
    <submittedName>
        <fullName evidence="4">Protein MGARP isoform X1</fullName>
    </submittedName>
</protein>
<organism evidence="3 4">
    <name type="scientific">Callorhinus ursinus</name>
    <name type="common">Northern fur seal</name>
    <dbReference type="NCBI Taxonomy" id="34884"/>
    <lineage>
        <taxon>Eukaryota</taxon>
        <taxon>Metazoa</taxon>
        <taxon>Chordata</taxon>
        <taxon>Craniata</taxon>
        <taxon>Vertebrata</taxon>
        <taxon>Euteleostomi</taxon>
        <taxon>Mammalia</taxon>
        <taxon>Eutheria</taxon>
        <taxon>Laurasiatheria</taxon>
        <taxon>Carnivora</taxon>
        <taxon>Caniformia</taxon>
        <taxon>Pinnipedia</taxon>
        <taxon>Otariidae</taxon>
        <taxon>Callorhinus</taxon>
    </lineage>
</organism>
<evidence type="ECO:0000313" key="3">
    <source>
        <dbReference type="Proteomes" id="UP000286641"/>
    </source>
</evidence>
<dbReference type="PANTHER" id="PTHR22910:SF6">
    <property type="entry name" value="PROTEIN MGARP"/>
    <property type="match status" value="1"/>
</dbReference>
<dbReference type="PANTHER" id="PTHR22910">
    <property type="entry name" value="PROTEIN MGARP"/>
    <property type="match status" value="1"/>
</dbReference>
<evidence type="ECO:0000259" key="2">
    <source>
        <dbReference type="Pfam" id="PF14962"/>
    </source>
</evidence>
<accession>A0A3Q7PI95</accession>
<gene>
    <name evidence="4" type="primary">MGARP</name>
</gene>
<sequence>MYLRRAVSKTLALPLRAPFGPAPLRKDASLRWMSSNKLPGSSGSNMIYYLVVGVTVSAGGYYTYKTVTSEQAKHTEHITNLKEKTKTELHPLQGKKEKVAGAEKASSEVCEVSFVEVPEVDAEYSPDATVAAREEASACPGDTEAAPAETDAVSTEAGPEATAAALGATAQGSAEMPSEAQNAALDETVAGNDDKGTTEKESSGESAEREEKNRPVESESSAGVDLQEEASVGSDAALAQG</sequence>
<feature type="compositionally biased region" description="Basic and acidic residues" evidence="1">
    <location>
        <begin position="192"/>
        <end position="217"/>
    </location>
</feature>
<feature type="region of interest" description="Disordered" evidence="1">
    <location>
        <begin position="125"/>
        <end position="241"/>
    </location>
</feature>